<protein>
    <submittedName>
        <fullName evidence="10">Rhomboid family protein</fullName>
    </submittedName>
</protein>
<feature type="transmembrane region" description="Helical" evidence="8">
    <location>
        <begin position="414"/>
        <end position="434"/>
    </location>
</feature>
<dbReference type="GO" id="GO:0006465">
    <property type="term" value="P:signal peptide processing"/>
    <property type="evidence" value="ECO:0007669"/>
    <property type="project" value="TreeGrafter"/>
</dbReference>
<evidence type="ECO:0000313" key="10">
    <source>
        <dbReference type="EMBL" id="EPE09170.1"/>
    </source>
</evidence>
<feature type="transmembrane region" description="Helical" evidence="8">
    <location>
        <begin position="520"/>
        <end position="538"/>
    </location>
</feature>
<evidence type="ECO:0000259" key="9">
    <source>
        <dbReference type="Pfam" id="PF01694"/>
    </source>
</evidence>
<dbReference type="eggNOG" id="KOG2980">
    <property type="taxonomic scope" value="Eukaryota"/>
</dbReference>
<dbReference type="AlphaFoldDB" id="S3D6Z8"/>
<keyword evidence="7" id="KW-0175">Coiled coil</keyword>
<dbReference type="GO" id="GO:0016020">
    <property type="term" value="C:membrane"/>
    <property type="evidence" value="ECO:0007669"/>
    <property type="project" value="UniProtKB-SubCell"/>
</dbReference>
<dbReference type="Gene3D" id="1.20.1540.10">
    <property type="entry name" value="Rhomboid-like"/>
    <property type="match status" value="1"/>
</dbReference>
<dbReference type="InterPro" id="IPR022764">
    <property type="entry name" value="Peptidase_S54_rhomboid_dom"/>
</dbReference>
<dbReference type="PANTHER" id="PTHR43731:SF14">
    <property type="entry name" value="PRESENILIN-ASSOCIATED RHOMBOID-LIKE PROTEIN, MITOCHONDRIAL"/>
    <property type="match status" value="1"/>
</dbReference>
<comment type="similarity">
    <text evidence="2">Belongs to the peptidase S54 family.</text>
</comment>
<accession>S3D6Z8</accession>
<dbReference type="PANTHER" id="PTHR43731">
    <property type="entry name" value="RHOMBOID PROTEASE"/>
    <property type="match status" value="1"/>
</dbReference>
<feature type="coiled-coil region" evidence="7">
    <location>
        <begin position="287"/>
        <end position="315"/>
    </location>
</feature>
<dbReference type="Proteomes" id="UP000016923">
    <property type="component" value="Unassembled WGS sequence"/>
</dbReference>
<sequence length="641" mass="70506">MALCGGFRCALRPTAAASRATTSTRRVARALESSLQCSAAYSIVFAPSHSLSSTSVRTATFPYSSLTHASRRIPPPRTSTVGFSPYAQRRTIFSSTVVITSYLDLPQDYDDAEGLPFRSERKSGSVDGDLLPEEVAVVFGRGMSMVAANRLLRILHGRRVAGTLDDPDPALRINTVRYPQTEVDTALAYLRKTTPVDEVVNAGLRAEDELAALEAETEYPEMPTEEEVKEAAKEAQAKAAREITTEIKEQVEKTDAVPLSSSDKWKARLFKKEAPPDDVYGQGAFDRIRARNRVKNEIKEHQRAAEEAARRAAQEKEWAEMGVKTRQVMLPDGQTRLEPVREPRPMSPSLVKYAEEATSHLDAPPDMSRWQRLWPSYALVFALVGGGGIAMDYYKDSPPLTLGDTGLLSTLSPSAVTIGSLIAANAAVFAMWRIPPLWRLMNRYMILVPATPRPLSLLGAMFSHQKFGHLLANSAFLWFIGMRLHDEIGRPAFLEVYFASGLVAFLASMTNIVLRNNLHLTTLGASGAIYGIATAYFMLHKFEGFKILNLPPDPYNGIQGLGFIGLMLGLNLLTLRAEKQSIDVVTHFVGMAVGAAFGDWLHLQKEEAIAAAAQGRAPRSAWKLLFDRKSKPEADQTTVPK</sequence>
<organism evidence="10 11">
    <name type="scientific">Ophiostoma piceae (strain UAMH 11346)</name>
    <name type="common">Sap stain fungus</name>
    <dbReference type="NCBI Taxonomy" id="1262450"/>
    <lineage>
        <taxon>Eukaryota</taxon>
        <taxon>Fungi</taxon>
        <taxon>Dikarya</taxon>
        <taxon>Ascomycota</taxon>
        <taxon>Pezizomycotina</taxon>
        <taxon>Sordariomycetes</taxon>
        <taxon>Sordariomycetidae</taxon>
        <taxon>Ophiostomatales</taxon>
        <taxon>Ophiostomataceae</taxon>
        <taxon>Ophiostoma</taxon>
    </lineage>
</organism>
<keyword evidence="4" id="KW-0378">Hydrolase</keyword>
<dbReference type="Pfam" id="PF01694">
    <property type="entry name" value="Rhomboid"/>
    <property type="match status" value="1"/>
</dbReference>
<evidence type="ECO:0000256" key="2">
    <source>
        <dbReference type="ARBA" id="ARBA00009045"/>
    </source>
</evidence>
<evidence type="ECO:0000256" key="4">
    <source>
        <dbReference type="ARBA" id="ARBA00022801"/>
    </source>
</evidence>
<evidence type="ECO:0000256" key="1">
    <source>
        <dbReference type="ARBA" id="ARBA00004141"/>
    </source>
</evidence>
<keyword evidence="3 8" id="KW-0812">Transmembrane</keyword>
<evidence type="ECO:0000256" key="7">
    <source>
        <dbReference type="SAM" id="Coils"/>
    </source>
</evidence>
<dbReference type="GO" id="GO:0004252">
    <property type="term" value="F:serine-type endopeptidase activity"/>
    <property type="evidence" value="ECO:0007669"/>
    <property type="project" value="InterPro"/>
</dbReference>
<evidence type="ECO:0000256" key="8">
    <source>
        <dbReference type="SAM" id="Phobius"/>
    </source>
</evidence>
<dbReference type="STRING" id="1262450.S3D6Z8"/>
<name>S3D6Z8_OPHP1</name>
<evidence type="ECO:0000313" key="11">
    <source>
        <dbReference type="Proteomes" id="UP000016923"/>
    </source>
</evidence>
<dbReference type="SUPFAM" id="SSF144091">
    <property type="entry name" value="Rhomboid-like"/>
    <property type="match status" value="1"/>
</dbReference>
<dbReference type="OrthoDB" id="10260614at2759"/>
<dbReference type="VEuPathDB" id="FungiDB:F503_06946"/>
<dbReference type="HOGENOM" id="CLU_026938_1_0_1"/>
<evidence type="ECO:0000256" key="6">
    <source>
        <dbReference type="ARBA" id="ARBA00023136"/>
    </source>
</evidence>
<feature type="domain" description="Peptidase S54 rhomboid" evidence="9">
    <location>
        <begin position="456"/>
        <end position="600"/>
    </location>
</feature>
<feature type="transmembrane region" description="Helical" evidence="8">
    <location>
        <begin position="492"/>
        <end position="513"/>
    </location>
</feature>
<proteinExistence type="inferred from homology"/>
<keyword evidence="6 8" id="KW-0472">Membrane</keyword>
<evidence type="ECO:0000256" key="3">
    <source>
        <dbReference type="ARBA" id="ARBA00022692"/>
    </source>
</evidence>
<gene>
    <name evidence="10" type="ORF">F503_06946</name>
</gene>
<dbReference type="InterPro" id="IPR035952">
    <property type="entry name" value="Rhomboid-like_sf"/>
</dbReference>
<dbReference type="InterPro" id="IPR050925">
    <property type="entry name" value="Rhomboid_protease_S54"/>
</dbReference>
<keyword evidence="11" id="KW-1185">Reference proteome</keyword>
<reference evidence="10 11" key="1">
    <citation type="journal article" date="2013" name="BMC Genomics">
        <title>The genome and transcriptome of the pine saprophyte Ophiostoma piceae, and a comparison with the bark beetle-associated pine pathogen Grosmannia clavigera.</title>
        <authorList>
            <person name="Haridas S."/>
            <person name="Wang Y."/>
            <person name="Lim L."/>
            <person name="Massoumi Alamouti S."/>
            <person name="Jackman S."/>
            <person name="Docking R."/>
            <person name="Robertson G."/>
            <person name="Birol I."/>
            <person name="Bohlmann J."/>
            <person name="Breuil C."/>
        </authorList>
    </citation>
    <scope>NUCLEOTIDE SEQUENCE [LARGE SCALE GENOMIC DNA]</scope>
    <source>
        <strain evidence="10 11">UAMH 11346</strain>
    </source>
</reference>
<feature type="transmembrane region" description="Helical" evidence="8">
    <location>
        <begin position="377"/>
        <end position="394"/>
    </location>
</feature>
<feature type="transmembrane region" description="Helical" evidence="8">
    <location>
        <begin position="558"/>
        <end position="575"/>
    </location>
</feature>
<dbReference type="EMBL" id="KE148147">
    <property type="protein sequence ID" value="EPE09170.1"/>
    <property type="molecule type" value="Genomic_DNA"/>
</dbReference>
<evidence type="ECO:0000256" key="5">
    <source>
        <dbReference type="ARBA" id="ARBA00022989"/>
    </source>
</evidence>
<comment type="subcellular location">
    <subcellularLocation>
        <location evidence="1">Membrane</location>
        <topology evidence="1">Multi-pass membrane protein</topology>
    </subcellularLocation>
</comment>
<keyword evidence="5 8" id="KW-1133">Transmembrane helix</keyword>